<evidence type="ECO:0000313" key="2">
    <source>
        <dbReference type="Proteomes" id="UP000670947"/>
    </source>
</evidence>
<protein>
    <recommendedName>
        <fullName evidence="3">Fur-regulated basic protein A</fullName>
    </recommendedName>
</protein>
<proteinExistence type="predicted"/>
<dbReference type="EMBL" id="JAGGDJ010000012">
    <property type="protein sequence ID" value="MBO7745763.1"/>
    <property type="molecule type" value="Genomic_DNA"/>
</dbReference>
<accession>A0ABS3WBU0</accession>
<gene>
    <name evidence="1" type="ORF">I8J29_16255</name>
</gene>
<keyword evidence="2" id="KW-1185">Reference proteome</keyword>
<name>A0ABS3WBU0_9BACL</name>
<comment type="caution">
    <text evidence="1">The sequence shown here is derived from an EMBL/GenBank/DDBJ whole genome shotgun (WGS) entry which is preliminary data.</text>
</comment>
<sequence>MDKNQLITYLYERLRYLNKWKLSHLIYSVRNKNEGRIEELEDIIYRIQTDNLKDPEHK</sequence>
<organism evidence="1 2">
    <name type="scientific">Paenibacillus artemisiicola</name>
    <dbReference type="NCBI Taxonomy" id="1172618"/>
    <lineage>
        <taxon>Bacteria</taxon>
        <taxon>Bacillati</taxon>
        <taxon>Bacillota</taxon>
        <taxon>Bacilli</taxon>
        <taxon>Bacillales</taxon>
        <taxon>Paenibacillaceae</taxon>
        <taxon>Paenibacillus</taxon>
    </lineage>
</organism>
<reference evidence="1 2" key="1">
    <citation type="submission" date="2021-03" db="EMBL/GenBank/DDBJ databases">
        <title>Paenibacillus artemisicola MWE-103 whole genome sequence.</title>
        <authorList>
            <person name="Ham Y.J."/>
        </authorList>
    </citation>
    <scope>NUCLEOTIDE SEQUENCE [LARGE SCALE GENOMIC DNA]</scope>
    <source>
        <strain evidence="1 2">MWE-103</strain>
    </source>
</reference>
<dbReference type="RefSeq" id="WP_208848594.1">
    <property type="nucleotide sequence ID" value="NZ_JAGGDJ010000012.1"/>
</dbReference>
<evidence type="ECO:0000313" key="1">
    <source>
        <dbReference type="EMBL" id="MBO7745763.1"/>
    </source>
</evidence>
<evidence type="ECO:0008006" key="3">
    <source>
        <dbReference type="Google" id="ProtNLM"/>
    </source>
</evidence>
<dbReference type="Proteomes" id="UP000670947">
    <property type="component" value="Unassembled WGS sequence"/>
</dbReference>